<sequence>MTKNAKFEEEVADKIIDMLPSIAAIKKTKVAVE</sequence>
<proteinExistence type="predicted"/>
<organism evidence="1">
    <name type="scientific">Siphoviridae sp. ctlgF9</name>
    <dbReference type="NCBI Taxonomy" id="2825649"/>
    <lineage>
        <taxon>Viruses</taxon>
        <taxon>Duplodnaviria</taxon>
        <taxon>Heunggongvirae</taxon>
        <taxon>Uroviricota</taxon>
        <taxon>Caudoviricetes</taxon>
    </lineage>
</organism>
<protein>
    <submittedName>
        <fullName evidence="1">Uncharacterized protein</fullName>
    </submittedName>
</protein>
<reference evidence="1" key="1">
    <citation type="journal article" date="2021" name="Proc. Natl. Acad. Sci. U.S.A.">
        <title>A Catalog of Tens of Thousands of Viruses from Human Metagenomes Reveals Hidden Associations with Chronic Diseases.</title>
        <authorList>
            <person name="Tisza M.J."/>
            <person name="Buck C.B."/>
        </authorList>
    </citation>
    <scope>NUCLEOTIDE SEQUENCE</scope>
    <source>
        <strain evidence="1">CtlgF9</strain>
    </source>
</reference>
<dbReference type="EMBL" id="BK015517">
    <property type="protein sequence ID" value="DAE10677.1"/>
    <property type="molecule type" value="Genomic_DNA"/>
</dbReference>
<evidence type="ECO:0000313" key="1">
    <source>
        <dbReference type="EMBL" id="DAE10677.1"/>
    </source>
</evidence>
<accession>A0A8S5PW46</accession>
<name>A0A8S5PW46_9CAUD</name>